<dbReference type="InterPro" id="IPR001254">
    <property type="entry name" value="Trypsin_dom"/>
</dbReference>
<dbReference type="InterPro" id="IPR018114">
    <property type="entry name" value="TRYPSIN_HIS"/>
</dbReference>
<dbReference type="PRINTS" id="PR00722">
    <property type="entry name" value="CHYMOTRYPSIN"/>
</dbReference>
<evidence type="ECO:0000256" key="5">
    <source>
        <dbReference type="ARBA" id="ARBA00022825"/>
    </source>
</evidence>
<dbReference type="PROSITE" id="PS00134">
    <property type="entry name" value="TRYPSIN_HIS"/>
    <property type="match status" value="1"/>
</dbReference>
<evidence type="ECO:0000256" key="1">
    <source>
        <dbReference type="ARBA" id="ARBA00004613"/>
    </source>
</evidence>
<dbReference type="PROSITE" id="PS50240">
    <property type="entry name" value="TRYPSIN_DOM"/>
    <property type="match status" value="1"/>
</dbReference>
<keyword evidence="2" id="KW-0964">Secreted</keyword>
<dbReference type="GO" id="GO:0004252">
    <property type="term" value="F:serine-type endopeptidase activity"/>
    <property type="evidence" value="ECO:0007669"/>
    <property type="project" value="InterPro"/>
</dbReference>
<dbReference type="OrthoDB" id="10059102at2759"/>
<dbReference type="Proteomes" id="UP000198287">
    <property type="component" value="Unassembled WGS sequence"/>
</dbReference>
<protein>
    <submittedName>
        <fullName evidence="9">Anionic trypsin-1</fullName>
    </submittedName>
</protein>
<reference evidence="9 10" key="1">
    <citation type="submission" date="2015-12" db="EMBL/GenBank/DDBJ databases">
        <title>The genome of Folsomia candida.</title>
        <authorList>
            <person name="Faddeeva A."/>
            <person name="Derks M.F."/>
            <person name="Anvar Y."/>
            <person name="Smit S."/>
            <person name="Van Straalen N."/>
            <person name="Roelofs D."/>
        </authorList>
    </citation>
    <scope>NUCLEOTIDE SEQUENCE [LARGE SCALE GENOMIC DNA]</scope>
    <source>
        <strain evidence="9 10">VU population</strain>
        <tissue evidence="9">Whole body</tissue>
    </source>
</reference>
<dbReference type="InterPro" id="IPR043504">
    <property type="entry name" value="Peptidase_S1_PA_chymotrypsin"/>
</dbReference>
<dbReference type="Pfam" id="PF00089">
    <property type="entry name" value="Trypsin"/>
    <property type="match status" value="1"/>
</dbReference>
<evidence type="ECO:0000256" key="3">
    <source>
        <dbReference type="ARBA" id="ARBA00022670"/>
    </source>
</evidence>
<evidence type="ECO:0000313" key="10">
    <source>
        <dbReference type="Proteomes" id="UP000198287"/>
    </source>
</evidence>
<dbReference type="GO" id="GO:0016485">
    <property type="term" value="P:protein processing"/>
    <property type="evidence" value="ECO:0007669"/>
    <property type="project" value="UniProtKB-ARBA"/>
</dbReference>
<dbReference type="PANTHER" id="PTHR24264">
    <property type="entry name" value="TRYPSIN-RELATED"/>
    <property type="match status" value="1"/>
</dbReference>
<accession>A0A226D3K0</accession>
<evidence type="ECO:0000259" key="8">
    <source>
        <dbReference type="PROSITE" id="PS50240"/>
    </source>
</evidence>
<feature type="domain" description="Peptidase S1" evidence="8">
    <location>
        <begin position="60"/>
        <end position="283"/>
    </location>
</feature>
<comment type="subcellular location">
    <subcellularLocation>
        <location evidence="1">Secreted</location>
    </subcellularLocation>
</comment>
<evidence type="ECO:0000256" key="7">
    <source>
        <dbReference type="RuleBase" id="RU363034"/>
    </source>
</evidence>
<keyword evidence="4 7" id="KW-0378">Hydrolase</keyword>
<keyword evidence="5 7" id="KW-0720">Serine protease</keyword>
<dbReference type="Gene3D" id="2.40.10.10">
    <property type="entry name" value="Trypsin-like serine proteases"/>
    <property type="match status" value="2"/>
</dbReference>
<dbReference type="GO" id="GO:0005615">
    <property type="term" value="C:extracellular space"/>
    <property type="evidence" value="ECO:0007669"/>
    <property type="project" value="TreeGrafter"/>
</dbReference>
<dbReference type="InterPro" id="IPR033116">
    <property type="entry name" value="TRYPSIN_SER"/>
</dbReference>
<dbReference type="SMART" id="SM00020">
    <property type="entry name" value="Tryp_SPc"/>
    <property type="match status" value="1"/>
</dbReference>
<dbReference type="PROSITE" id="PS00135">
    <property type="entry name" value="TRYPSIN_SER"/>
    <property type="match status" value="1"/>
</dbReference>
<dbReference type="EMBL" id="LNIX01000038">
    <property type="protein sequence ID" value="OXA39630.1"/>
    <property type="molecule type" value="Genomic_DNA"/>
</dbReference>
<dbReference type="AlphaFoldDB" id="A0A226D3K0"/>
<sequence length="300" mass="32121">MSSCEYIKLSGMTKLCTFLSQNLIIMRTALLLSLVCALAAAAPRPKTTPYVFPGLNTGKIVGGIEAGRHEFKFLVDMRRGSHYCAGSIISPDWVVTAAHCSQSAPSGYTLTAGDHNINVVEGTEQTRQVVQIINHPNYGSPRQYENDIALMKVSPPFEFNEYVQAVVIPDVNFAPTAVATVTGWGALTEGGSSPSNLMKVDVPHVDDETCDRNYNGGIAPSMVCYGEGGKDSCQGDSGGPIVCGADQTLCGIVSWGQGCARPNYPGVYTETSYFAEWIRGSTIPTDEDPTPVESSKFCIN</sequence>
<dbReference type="InterPro" id="IPR050127">
    <property type="entry name" value="Serine_Proteases_S1"/>
</dbReference>
<keyword evidence="6" id="KW-1015">Disulfide bond</keyword>
<dbReference type="STRING" id="158441.A0A226D3K0"/>
<evidence type="ECO:0000256" key="4">
    <source>
        <dbReference type="ARBA" id="ARBA00022801"/>
    </source>
</evidence>
<evidence type="ECO:0000313" key="9">
    <source>
        <dbReference type="EMBL" id="OXA39630.1"/>
    </source>
</evidence>
<organism evidence="9 10">
    <name type="scientific">Folsomia candida</name>
    <name type="common">Springtail</name>
    <dbReference type="NCBI Taxonomy" id="158441"/>
    <lineage>
        <taxon>Eukaryota</taxon>
        <taxon>Metazoa</taxon>
        <taxon>Ecdysozoa</taxon>
        <taxon>Arthropoda</taxon>
        <taxon>Hexapoda</taxon>
        <taxon>Collembola</taxon>
        <taxon>Entomobryomorpha</taxon>
        <taxon>Isotomoidea</taxon>
        <taxon>Isotomidae</taxon>
        <taxon>Proisotominae</taxon>
        <taxon>Folsomia</taxon>
    </lineage>
</organism>
<evidence type="ECO:0000256" key="6">
    <source>
        <dbReference type="ARBA" id="ARBA00023157"/>
    </source>
</evidence>
<dbReference type="FunFam" id="2.40.10.10:FF:000047">
    <property type="entry name" value="Trypsin eta"/>
    <property type="match status" value="1"/>
</dbReference>
<dbReference type="PANTHER" id="PTHR24264:SF65">
    <property type="entry name" value="SRCR DOMAIN-CONTAINING PROTEIN"/>
    <property type="match status" value="1"/>
</dbReference>
<comment type="caution">
    <text evidence="9">The sequence shown here is derived from an EMBL/GenBank/DDBJ whole genome shotgun (WGS) entry which is preliminary data.</text>
</comment>
<dbReference type="SUPFAM" id="SSF50494">
    <property type="entry name" value="Trypsin-like serine proteases"/>
    <property type="match status" value="1"/>
</dbReference>
<keyword evidence="10" id="KW-1185">Reference proteome</keyword>
<evidence type="ECO:0000256" key="2">
    <source>
        <dbReference type="ARBA" id="ARBA00022525"/>
    </source>
</evidence>
<gene>
    <name evidence="9" type="ORF">Fcan01_25735</name>
</gene>
<keyword evidence="3 7" id="KW-0645">Protease</keyword>
<dbReference type="CDD" id="cd00190">
    <property type="entry name" value="Tryp_SPc"/>
    <property type="match status" value="1"/>
</dbReference>
<dbReference type="InterPro" id="IPR009003">
    <property type="entry name" value="Peptidase_S1_PA"/>
</dbReference>
<name>A0A226D3K0_FOLCA</name>
<proteinExistence type="predicted"/>
<dbReference type="InterPro" id="IPR001314">
    <property type="entry name" value="Peptidase_S1A"/>
</dbReference>